<accession>A0A6V8LMC8</accession>
<dbReference type="EMBL" id="BLTE01000002">
    <property type="protein sequence ID" value="GFK92854.1"/>
    <property type="molecule type" value="Genomic_DNA"/>
</dbReference>
<evidence type="ECO:0000256" key="1">
    <source>
        <dbReference type="SAM" id="SignalP"/>
    </source>
</evidence>
<protein>
    <recommendedName>
        <fullName evidence="4">ABC-type Co2+ transport system, periplasmic component</fullName>
    </recommendedName>
</protein>
<reference evidence="2 3" key="1">
    <citation type="submission" date="2020-04" db="EMBL/GenBank/DDBJ databases">
        <authorList>
            <consortium name="Desulfovibrio sp. FSS-1 genome sequencing consortium"/>
            <person name="Shimoshige H."/>
            <person name="Kobayashi H."/>
            <person name="Maekawa T."/>
        </authorList>
    </citation>
    <scope>NUCLEOTIDE SEQUENCE [LARGE SCALE GENOMIC DNA]</scope>
    <source>
        <strain evidence="2 3">SIID29052-01</strain>
    </source>
</reference>
<dbReference type="RefSeq" id="WP_235956818.1">
    <property type="nucleotide sequence ID" value="NZ_BLTE01000002.1"/>
</dbReference>
<keyword evidence="1" id="KW-0732">Signal</keyword>
<evidence type="ECO:0000313" key="2">
    <source>
        <dbReference type="EMBL" id="GFK92854.1"/>
    </source>
</evidence>
<proteinExistence type="predicted"/>
<evidence type="ECO:0000313" key="3">
    <source>
        <dbReference type="Proteomes" id="UP000494245"/>
    </source>
</evidence>
<keyword evidence="3" id="KW-1185">Reference proteome</keyword>
<gene>
    <name evidence="2" type="ORF">NNJEOMEG_00682</name>
</gene>
<comment type="caution">
    <text evidence="2">The sequence shown here is derived from an EMBL/GenBank/DDBJ whole genome shotgun (WGS) entry which is preliminary data.</text>
</comment>
<name>A0A6V8LMC8_9BACT</name>
<feature type="signal peptide" evidence="1">
    <location>
        <begin position="1"/>
        <end position="20"/>
    </location>
</feature>
<reference evidence="2 3" key="2">
    <citation type="submission" date="2020-05" db="EMBL/GenBank/DDBJ databases">
        <title>Draft genome sequence of Desulfovibrio sp. strainFSS-1.</title>
        <authorList>
            <person name="Shimoshige H."/>
            <person name="Kobayashi H."/>
            <person name="Maekawa T."/>
        </authorList>
    </citation>
    <scope>NUCLEOTIDE SEQUENCE [LARGE SCALE GENOMIC DNA]</scope>
    <source>
        <strain evidence="2 3">SIID29052-01</strain>
    </source>
</reference>
<dbReference type="InterPro" id="IPR019613">
    <property type="entry name" value="DUF4198"/>
</dbReference>
<evidence type="ECO:0008006" key="4">
    <source>
        <dbReference type="Google" id="ProtNLM"/>
    </source>
</evidence>
<dbReference type="AlphaFoldDB" id="A0A6V8LMC8"/>
<feature type="chain" id="PRO_5028961575" description="ABC-type Co2+ transport system, periplasmic component" evidence="1">
    <location>
        <begin position="21"/>
        <end position="254"/>
    </location>
</feature>
<organism evidence="2 3">
    <name type="scientific">Fundidesulfovibrio magnetotacticus</name>
    <dbReference type="NCBI Taxonomy" id="2730080"/>
    <lineage>
        <taxon>Bacteria</taxon>
        <taxon>Pseudomonadati</taxon>
        <taxon>Thermodesulfobacteriota</taxon>
        <taxon>Desulfovibrionia</taxon>
        <taxon>Desulfovibrionales</taxon>
        <taxon>Desulfovibrionaceae</taxon>
        <taxon>Fundidesulfovibrio</taxon>
    </lineage>
</organism>
<dbReference type="Pfam" id="PF10670">
    <property type="entry name" value="DUF4198"/>
    <property type="match status" value="1"/>
</dbReference>
<sequence length="254" mass="27883">MRKTVLTALALLALAAPAMAHFGMTVPDKNIVTKEGAKTVSLDIRFWHPMENQGMNLEKPKLELWAKGRKQDISASLAPVTLDGKQAWKADWAVKTPGVHVFAMTPPPYWEPAEDKFIVHLTKTVVAALGDDEGWDKPLGLKLEIVPLAKPFALYAGNSFTGKALFKGKPLANAEVEVEFFNKDGALKAPDDAYVTQTVKTDPNGVFTWTVPWAGWWGFAVLADDDAKFKKDGKDKAVELGGVLWVYFHPAPGR</sequence>
<dbReference type="Proteomes" id="UP000494245">
    <property type="component" value="Unassembled WGS sequence"/>
</dbReference>